<sequence>MFIRISDIRKHKTDTPNCVTVHLHFTGIDVFTSVTVQTGGDVFLNISEADVPKDFHLLIWKFFTDDVLVSFWPSGKPNVRIAYAGRIDILERKYSIKLKNLQKSDVGLYMAMVTAKSEQIISKYNVTVQDPVFPVDLVIDSVSSASSLCNLTVTCTTKDSSISTTVRCTNSTCLQEGGDKSKVTHSGASLHIYLSNVSVICNHSNQVSWSEKNTTTDQLCLQCDGKSIYNKFTNAEPCPSNLTS</sequence>
<organism evidence="5 6">
    <name type="scientific">Cyprinodon variegatus</name>
    <name type="common">Sheepshead minnow</name>
    <dbReference type="NCBI Taxonomy" id="28743"/>
    <lineage>
        <taxon>Eukaryota</taxon>
        <taxon>Metazoa</taxon>
        <taxon>Chordata</taxon>
        <taxon>Craniata</taxon>
        <taxon>Vertebrata</taxon>
        <taxon>Euteleostomi</taxon>
        <taxon>Actinopterygii</taxon>
        <taxon>Neopterygii</taxon>
        <taxon>Teleostei</taxon>
        <taxon>Neoteleostei</taxon>
        <taxon>Acanthomorphata</taxon>
        <taxon>Ovalentaria</taxon>
        <taxon>Atherinomorphae</taxon>
        <taxon>Cyprinodontiformes</taxon>
        <taxon>Cyprinodontidae</taxon>
        <taxon>Cyprinodon</taxon>
    </lineage>
</organism>
<dbReference type="Ensembl" id="ENSCVAT00000023191.1">
    <property type="protein sequence ID" value="ENSCVAP00000015173.1"/>
    <property type="gene ID" value="ENSCVAG00000017923.1"/>
</dbReference>
<dbReference type="PANTHER" id="PTHR12080">
    <property type="entry name" value="SIGNALING LYMPHOCYTIC ACTIVATION MOLECULE"/>
    <property type="match status" value="1"/>
</dbReference>
<dbReference type="InterPro" id="IPR015631">
    <property type="entry name" value="CD2/SLAM_rcpt"/>
</dbReference>
<name>A0A3Q2D924_CYPVA</name>
<proteinExistence type="predicted"/>
<dbReference type="PANTHER" id="PTHR12080:SF80">
    <property type="entry name" value="IMMUNOGLOBULIN V-SET DOMAIN-CONTAINING PROTEIN"/>
    <property type="match status" value="1"/>
</dbReference>
<accession>A0A3Q2D924</accession>
<reference evidence="5" key="2">
    <citation type="submission" date="2025-09" db="UniProtKB">
        <authorList>
            <consortium name="Ensembl"/>
        </authorList>
    </citation>
    <scope>IDENTIFICATION</scope>
</reference>
<dbReference type="AlphaFoldDB" id="A0A3Q2D924"/>
<reference evidence="5" key="1">
    <citation type="submission" date="2025-08" db="UniProtKB">
        <authorList>
            <consortium name="Ensembl"/>
        </authorList>
    </citation>
    <scope>IDENTIFICATION</scope>
</reference>
<comment type="subcellular location">
    <subcellularLocation>
        <location evidence="1">Membrane</location>
    </subcellularLocation>
</comment>
<dbReference type="GO" id="GO:0016020">
    <property type="term" value="C:membrane"/>
    <property type="evidence" value="ECO:0007669"/>
    <property type="project" value="UniProtKB-SubCell"/>
</dbReference>
<dbReference type="InterPro" id="IPR013783">
    <property type="entry name" value="Ig-like_fold"/>
</dbReference>
<evidence type="ECO:0000313" key="6">
    <source>
        <dbReference type="Proteomes" id="UP000265020"/>
    </source>
</evidence>
<dbReference type="Proteomes" id="UP000265020">
    <property type="component" value="Unassembled WGS sequence"/>
</dbReference>
<evidence type="ECO:0000313" key="5">
    <source>
        <dbReference type="Ensembl" id="ENSCVAP00000015173.1"/>
    </source>
</evidence>
<evidence type="ECO:0000256" key="2">
    <source>
        <dbReference type="ARBA" id="ARBA00022729"/>
    </source>
</evidence>
<dbReference type="Gene3D" id="2.60.40.10">
    <property type="entry name" value="Immunoglobulins"/>
    <property type="match status" value="1"/>
</dbReference>
<dbReference type="OMA" id="LLLWKFV"/>
<keyword evidence="3" id="KW-0472">Membrane</keyword>
<protein>
    <recommendedName>
        <fullName evidence="7">Immunoglobulin V-set domain-containing protein</fullName>
    </recommendedName>
</protein>
<evidence type="ECO:0000256" key="4">
    <source>
        <dbReference type="ARBA" id="ARBA00023180"/>
    </source>
</evidence>
<dbReference type="SUPFAM" id="SSF48726">
    <property type="entry name" value="Immunoglobulin"/>
    <property type="match status" value="1"/>
</dbReference>
<dbReference type="STRING" id="28743.ENSCVAP00000015173"/>
<evidence type="ECO:0008006" key="7">
    <source>
        <dbReference type="Google" id="ProtNLM"/>
    </source>
</evidence>
<evidence type="ECO:0000256" key="1">
    <source>
        <dbReference type="ARBA" id="ARBA00004370"/>
    </source>
</evidence>
<dbReference type="GeneTree" id="ENSGT01000000214758"/>
<keyword evidence="2" id="KW-0732">Signal</keyword>
<dbReference type="InterPro" id="IPR036179">
    <property type="entry name" value="Ig-like_dom_sf"/>
</dbReference>
<evidence type="ECO:0000256" key="3">
    <source>
        <dbReference type="ARBA" id="ARBA00023136"/>
    </source>
</evidence>
<keyword evidence="4" id="KW-0325">Glycoprotein</keyword>
<keyword evidence="6" id="KW-1185">Reference proteome</keyword>